<reference evidence="15" key="1">
    <citation type="journal article" date="2020" name="mSystems">
        <title>Genome- and Community-Level Interaction Insights into Carbon Utilization and Element Cycling Functions of Hydrothermarchaeota in Hydrothermal Sediment.</title>
        <authorList>
            <person name="Zhou Z."/>
            <person name="Liu Y."/>
            <person name="Xu W."/>
            <person name="Pan J."/>
            <person name="Luo Z.H."/>
            <person name="Li M."/>
        </authorList>
    </citation>
    <scope>NUCLEOTIDE SEQUENCE [LARGE SCALE GENOMIC DNA]</scope>
    <source>
        <strain evidence="15">HyVt-535</strain>
    </source>
</reference>
<evidence type="ECO:0000259" key="14">
    <source>
        <dbReference type="Pfam" id="PF00899"/>
    </source>
</evidence>
<evidence type="ECO:0000313" key="15">
    <source>
        <dbReference type="EMBL" id="HHH13945.1"/>
    </source>
</evidence>
<protein>
    <recommendedName>
        <fullName evidence="10">Molybdopterin-synthase adenylyltransferase</fullName>
        <ecNumber evidence="9">2.7.7.80</ecNumber>
    </recommendedName>
    <alternativeName>
        <fullName evidence="13">MoaD protein adenylase</fullName>
    </alternativeName>
    <alternativeName>
        <fullName evidence="11">Molybdopterin-converting factor subunit 1 adenylase</fullName>
    </alternativeName>
    <alternativeName>
        <fullName evidence="12">Sulfur carrier protein MoaD adenylyltransferase</fullName>
    </alternativeName>
</protein>
<evidence type="ECO:0000256" key="4">
    <source>
        <dbReference type="ARBA" id="ARBA00022741"/>
    </source>
</evidence>
<keyword evidence="4" id="KW-0547">Nucleotide-binding</keyword>
<comment type="pathway">
    <text evidence="1">Cofactor biosynthesis; molybdopterin biosynthesis.</text>
</comment>
<dbReference type="GO" id="GO:0008146">
    <property type="term" value="F:sulfotransferase activity"/>
    <property type="evidence" value="ECO:0007669"/>
    <property type="project" value="TreeGrafter"/>
</dbReference>
<comment type="similarity">
    <text evidence="2">Belongs to the HesA/MoeB/ThiF family.</text>
</comment>
<dbReference type="SUPFAM" id="SSF69572">
    <property type="entry name" value="Activating enzymes of the ubiquitin-like proteins"/>
    <property type="match status" value="1"/>
</dbReference>
<evidence type="ECO:0000256" key="8">
    <source>
        <dbReference type="ARBA" id="ARBA00063809"/>
    </source>
</evidence>
<comment type="function">
    <text evidence="7">Catalyzes the adenylation by ATP of the carboxyl group of the C-terminal glycine of sulfur carrier protein MoaD.</text>
</comment>
<evidence type="ECO:0000256" key="7">
    <source>
        <dbReference type="ARBA" id="ARBA00055169"/>
    </source>
</evidence>
<proteinExistence type="inferred from homology"/>
<evidence type="ECO:0000256" key="1">
    <source>
        <dbReference type="ARBA" id="ARBA00005046"/>
    </source>
</evidence>
<dbReference type="GO" id="GO:0005829">
    <property type="term" value="C:cytosol"/>
    <property type="evidence" value="ECO:0007669"/>
    <property type="project" value="TreeGrafter"/>
</dbReference>
<evidence type="ECO:0000256" key="13">
    <source>
        <dbReference type="ARBA" id="ARBA00078531"/>
    </source>
</evidence>
<dbReference type="FunFam" id="3.40.50.720:FF:000033">
    <property type="entry name" value="Adenylyltransferase and sulfurtransferase MOCS3"/>
    <property type="match status" value="1"/>
</dbReference>
<dbReference type="NCBIfam" id="NF004281">
    <property type="entry name" value="PRK05690.1"/>
    <property type="match status" value="1"/>
</dbReference>
<name>A0A7C5N806_9GAMM</name>
<keyword evidence="5" id="KW-0067">ATP-binding</keyword>
<evidence type="ECO:0000256" key="11">
    <source>
        <dbReference type="ARBA" id="ARBA00075110"/>
    </source>
</evidence>
<comment type="subunit">
    <text evidence="8">Homodimer. Forms a stable heterotetrameric complex of 2 MoeB and 2 MoaD during adenylation of MoaD.</text>
</comment>
<dbReference type="EC" id="2.7.7.80" evidence="9"/>
<comment type="catalytic activity">
    <reaction evidence="6">
        <text>[molybdopterin-synthase sulfur-carrier protein]-C-terminal Gly-Gly + ATP + H(+) = [molybdopterin-synthase sulfur-carrier protein]-C-terminal Gly-Gly-AMP + diphosphate</text>
        <dbReference type="Rhea" id="RHEA:43616"/>
        <dbReference type="Rhea" id="RHEA-COMP:12159"/>
        <dbReference type="Rhea" id="RHEA-COMP:12202"/>
        <dbReference type="ChEBI" id="CHEBI:15378"/>
        <dbReference type="ChEBI" id="CHEBI:30616"/>
        <dbReference type="ChEBI" id="CHEBI:33019"/>
        <dbReference type="ChEBI" id="CHEBI:90618"/>
        <dbReference type="ChEBI" id="CHEBI:90778"/>
        <dbReference type="EC" id="2.7.7.80"/>
    </reaction>
</comment>
<dbReference type="AlphaFoldDB" id="A0A7C5N806"/>
<sequence>MNDEELLQYSRQIMLPQIDLEGQQRLLDSRALIIGLGGLGAPVALYLAAAGVGELVLVDYDEVDLSNLQRQIIHRHETIGQPKVASAEKTLAGVNPRCRVIAIPEKLEESALEEQVAAADVVLDCSDNFATRFAINRACVERGTPLVSGSAIRWEGQVAVFNDRAGAPCYHCLYGDSGELDASCAANGVLAPVVGIIGSIQATEAIKLLTGAGAPLSGRLLLLDALTMELRTLKLRPDPGCPVCAGDRSA</sequence>
<evidence type="ECO:0000256" key="2">
    <source>
        <dbReference type="ARBA" id="ARBA00009919"/>
    </source>
</evidence>
<dbReference type="GO" id="GO:0005524">
    <property type="term" value="F:ATP binding"/>
    <property type="evidence" value="ECO:0007669"/>
    <property type="project" value="UniProtKB-KW"/>
</dbReference>
<dbReference type="InterPro" id="IPR000594">
    <property type="entry name" value="ThiF_NAD_FAD-bd"/>
</dbReference>
<dbReference type="InterPro" id="IPR045886">
    <property type="entry name" value="ThiF/MoeB/HesA"/>
</dbReference>
<dbReference type="Gene3D" id="3.40.50.720">
    <property type="entry name" value="NAD(P)-binding Rossmann-like Domain"/>
    <property type="match status" value="1"/>
</dbReference>
<evidence type="ECO:0000256" key="10">
    <source>
        <dbReference type="ARBA" id="ARBA00073635"/>
    </source>
</evidence>
<accession>A0A7C5N806</accession>
<dbReference type="CDD" id="cd00757">
    <property type="entry name" value="ThiF_MoeB_HesA_family"/>
    <property type="match status" value="1"/>
</dbReference>
<keyword evidence="15" id="KW-0548">Nucleotidyltransferase</keyword>
<gene>
    <name evidence="15" type="ORF">ENJ98_06875</name>
</gene>
<dbReference type="GO" id="GO:0061605">
    <property type="term" value="F:molybdopterin-synthase adenylyltransferase activity"/>
    <property type="evidence" value="ECO:0007669"/>
    <property type="project" value="UniProtKB-EC"/>
</dbReference>
<keyword evidence="3" id="KW-0808">Transferase</keyword>
<organism evidence="15">
    <name type="scientific">Thiolapillus brandeum</name>
    <dbReference type="NCBI Taxonomy" id="1076588"/>
    <lineage>
        <taxon>Bacteria</taxon>
        <taxon>Pseudomonadati</taxon>
        <taxon>Pseudomonadota</taxon>
        <taxon>Gammaproteobacteria</taxon>
        <taxon>Chromatiales</taxon>
        <taxon>Sedimenticolaceae</taxon>
        <taxon>Thiolapillus</taxon>
    </lineage>
</organism>
<dbReference type="PANTHER" id="PTHR10953">
    <property type="entry name" value="UBIQUITIN-ACTIVATING ENZYME E1"/>
    <property type="match status" value="1"/>
</dbReference>
<evidence type="ECO:0000256" key="12">
    <source>
        <dbReference type="ARBA" id="ARBA00075328"/>
    </source>
</evidence>
<evidence type="ECO:0000256" key="5">
    <source>
        <dbReference type="ARBA" id="ARBA00022840"/>
    </source>
</evidence>
<dbReference type="InterPro" id="IPR035985">
    <property type="entry name" value="Ubiquitin-activating_enz"/>
</dbReference>
<evidence type="ECO:0000256" key="9">
    <source>
        <dbReference type="ARBA" id="ARBA00066884"/>
    </source>
</evidence>
<dbReference type="Pfam" id="PF00899">
    <property type="entry name" value="ThiF"/>
    <property type="match status" value="1"/>
</dbReference>
<dbReference type="GO" id="GO:0004792">
    <property type="term" value="F:thiosulfate-cyanide sulfurtransferase activity"/>
    <property type="evidence" value="ECO:0007669"/>
    <property type="project" value="TreeGrafter"/>
</dbReference>
<dbReference type="PANTHER" id="PTHR10953:SF102">
    <property type="entry name" value="ADENYLYLTRANSFERASE AND SULFURTRANSFERASE MOCS3"/>
    <property type="match status" value="1"/>
</dbReference>
<evidence type="ECO:0000256" key="3">
    <source>
        <dbReference type="ARBA" id="ARBA00022679"/>
    </source>
</evidence>
<dbReference type="EMBL" id="DROM01000412">
    <property type="protein sequence ID" value="HHH13945.1"/>
    <property type="molecule type" value="Genomic_DNA"/>
</dbReference>
<dbReference type="Proteomes" id="UP000886100">
    <property type="component" value="Unassembled WGS sequence"/>
</dbReference>
<evidence type="ECO:0000256" key="6">
    <source>
        <dbReference type="ARBA" id="ARBA00052218"/>
    </source>
</evidence>
<comment type="caution">
    <text evidence="15">The sequence shown here is derived from an EMBL/GenBank/DDBJ whole genome shotgun (WGS) entry which is preliminary data.</text>
</comment>
<feature type="domain" description="THIF-type NAD/FAD binding fold" evidence="14">
    <location>
        <begin position="9"/>
        <end position="243"/>
    </location>
</feature>
<dbReference type="GO" id="GO:0008641">
    <property type="term" value="F:ubiquitin-like modifier activating enzyme activity"/>
    <property type="evidence" value="ECO:0007669"/>
    <property type="project" value="InterPro"/>
</dbReference>